<name>D6LIG0_9FUSO</name>
<feature type="domain" description="Cas12f1-like TNB" evidence="2">
    <location>
        <begin position="2"/>
        <end position="23"/>
    </location>
</feature>
<dbReference type="EMBL" id="GG770383">
    <property type="protein sequence ID" value="EFG28186.2"/>
    <property type="molecule type" value="Genomic_DNA"/>
</dbReference>
<proteinExistence type="predicted"/>
<organism evidence="3 4">
    <name type="scientific">Fusobacterium periodonticum 1_1_41FAA</name>
    <dbReference type="NCBI Taxonomy" id="469621"/>
    <lineage>
        <taxon>Bacteria</taxon>
        <taxon>Fusobacteriati</taxon>
        <taxon>Fusobacteriota</taxon>
        <taxon>Fusobacteriia</taxon>
        <taxon>Fusobacteriales</taxon>
        <taxon>Fusobacteriaceae</taxon>
        <taxon>Fusobacterium</taxon>
    </lineage>
</organism>
<gene>
    <name evidence="3" type="ORF">HMPREF0400_01525</name>
</gene>
<dbReference type="GO" id="GO:0003677">
    <property type="term" value="F:DNA binding"/>
    <property type="evidence" value="ECO:0007669"/>
    <property type="project" value="UniProtKB-KW"/>
</dbReference>
<evidence type="ECO:0000256" key="1">
    <source>
        <dbReference type="ARBA" id="ARBA00023125"/>
    </source>
</evidence>
<evidence type="ECO:0000259" key="2">
    <source>
        <dbReference type="Pfam" id="PF07282"/>
    </source>
</evidence>
<reference evidence="3 4" key="1">
    <citation type="submission" date="2010-03" db="EMBL/GenBank/DDBJ databases">
        <title>The Genome Sequence of Fusobacterium sp. 1_1_41FAA.</title>
        <authorList>
            <consortium name="The Broad Institute Genome Sequencing Platform"/>
            <person name="Ward D."/>
            <person name="Earl A."/>
            <person name="Feldgarden M."/>
            <person name="Gevers D."/>
            <person name="Young S.K."/>
            <person name="Zeng Q."/>
            <person name="Koehrsen M."/>
            <person name="Alvarado L."/>
            <person name="Berlin A."/>
            <person name="Borenstein D."/>
            <person name="Chapman S."/>
            <person name="Chen Z."/>
            <person name="Engels R."/>
            <person name="Freedman E."/>
            <person name="Gellesch M."/>
            <person name="Goldberg J."/>
            <person name="Griggs A."/>
            <person name="Gujja S."/>
            <person name="Heilman E."/>
            <person name="Heiman D."/>
            <person name="Hepburn T."/>
            <person name="Howarth C."/>
            <person name="Jen D."/>
            <person name="Larson L."/>
            <person name="Mehta T."/>
            <person name="Park D."/>
            <person name="Pearson M."/>
            <person name="Richards J."/>
            <person name="Roberts A."/>
            <person name="Saif S."/>
            <person name="Shea T."/>
            <person name="Shenoy N."/>
            <person name="Sisk P."/>
            <person name="Stolte C."/>
            <person name="Sykes S."/>
            <person name="Walk T."/>
            <person name="White J."/>
            <person name="Yandava C."/>
            <person name="Strauss J.C."/>
            <person name="Ambrose C.E."/>
            <person name="Allen-Vercoe E."/>
            <person name="Haas B."/>
            <person name="Henn M.R."/>
            <person name="Nusbaum C."/>
            <person name="Birren B."/>
        </authorList>
    </citation>
    <scope>NUCLEOTIDE SEQUENCE [LARGE SCALE GENOMIC DNA]</scope>
    <source>
        <strain evidence="3 4">1_1_41FAA</strain>
    </source>
</reference>
<sequence>MREWTCPVCGAVHNRDINAAKNILKEGLKILGISA</sequence>
<dbReference type="Proteomes" id="UP000003964">
    <property type="component" value="Unassembled WGS sequence"/>
</dbReference>
<evidence type="ECO:0000313" key="3">
    <source>
        <dbReference type="EMBL" id="EFG28186.2"/>
    </source>
</evidence>
<accession>D6LIG0</accession>
<evidence type="ECO:0000313" key="4">
    <source>
        <dbReference type="Proteomes" id="UP000003964"/>
    </source>
</evidence>
<dbReference type="Pfam" id="PF07282">
    <property type="entry name" value="Cas12f1-like_TNB"/>
    <property type="match status" value="1"/>
</dbReference>
<protein>
    <submittedName>
        <fullName evidence="3">ISTma4, transposase</fullName>
    </submittedName>
</protein>
<dbReference type="InterPro" id="IPR010095">
    <property type="entry name" value="Cas12f1-like_TNB"/>
</dbReference>
<keyword evidence="1" id="KW-0238">DNA-binding</keyword>
<dbReference type="AlphaFoldDB" id="D6LIG0"/>